<accession>A0A0F9UUJ3</accession>
<keyword evidence="2" id="KW-1133">Transmembrane helix</keyword>
<keyword evidence="2" id="KW-0472">Membrane</keyword>
<comment type="caution">
    <text evidence="3">The sequence shown here is derived from an EMBL/GenBank/DDBJ whole genome shotgun (WGS) entry which is preliminary data.</text>
</comment>
<dbReference type="EMBL" id="LAZR01000542">
    <property type="protein sequence ID" value="KKN64831.1"/>
    <property type="molecule type" value="Genomic_DNA"/>
</dbReference>
<protein>
    <submittedName>
        <fullName evidence="3">Uncharacterized protein</fullName>
    </submittedName>
</protein>
<feature type="compositionally biased region" description="Low complexity" evidence="1">
    <location>
        <begin position="743"/>
        <end position="753"/>
    </location>
</feature>
<gene>
    <name evidence="3" type="ORF">LCGC14_0487510</name>
</gene>
<evidence type="ECO:0000256" key="2">
    <source>
        <dbReference type="SAM" id="Phobius"/>
    </source>
</evidence>
<feature type="region of interest" description="Disordered" evidence="1">
    <location>
        <begin position="729"/>
        <end position="763"/>
    </location>
</feature>
<feature type="transmembrane region" description="Helical" evidence="2">
    <location>
        <begin position="571"/>
        <end position="592"/>
    </location>
</feature>
<sequence>MGIQDILKAAKGGSSNTSPVIPQGGGYSQGDVKIAASMAKRMSQIEKLVKSSNVHWAKMGEARPLVQAQKSMEEYNVAQQEHNALMRSSTASMKEKVAAYSKLATARKKAIDDTKEYNKVLNETKGVSGRALNVLRELPLGMMALAGAANAVKIALGQANEGFQAMARNGQVAGKSMGDLAKSTGMFVVEMNLASISAAKFGIAPEESNKAFAQLTETFGGTGKAVNTLGAQWESLSQIAAVSGIGMTAMSNLVSDNFRKVGGTMEQALDAAKNQVADLSMVTAELNARFGAGSVNTAAFADAINNLAFGSSFANQNSRMLTETLGRELQMQLALGKAPEAAMKAATKNIELAGKVNIVGITQFREKLQAAYEEAQKEGTGAEYLESLGEKFGSQGEIIGNMLETKTLMDSKNLFAFQEAVDQSTGLRDQMLDDMRSSAAGGDVSALLAKGLGIREAQYMVAEADLLNTKIGKLTKTGKEGAAAAEDLFGKDWQKGEDKEKVEKFIAAQASGDFSKAEMQMKFREMPGAKLPDAEVPEDAARKPWEEFVGNTEGAGWFSGITSAFKTIPGLLNTAVGSIVGGIGGAIALWGAKSIAAKMMGGVGVPGMGGVAGMGAKLLKGGLVTAAAGVGVAGFADAASRMREKKESGESFLGMEEDEGGLMGSRAGGALQATASGALVGAAIGSVIPVVGTLIGAAVGAGFGALGALIADTTADAPTAPEAALLEKAQQEADAVPPPSSPVPVSDEPVGAGAKSGGPGAAIATGTVSGNSLILEVTNWDQIHAQAVDAAASG</sequence>
<proteinExistence type="predicted"/>
<evidence type="ECO:0000313" key="3">
    <source>
        <dbReference type="EMBL" id="KKN64831.1"/>
    </source>
</evidence>
<organism evidence="3">
    <name type="scientific">marine sediment metagenome</name>
    <dbReference type="NCBI Taxonomy" id="412755"/>
    <lineage>
        <taxon>unclassified sequences</taxon>
        <taxon>metagenomes</taxon>
        <taxon>ecological metagenomes</taxon>
    </lineage>
</organism>
<name>A0A0F9UUJ3_9ZZZZ</name>
<dbReference type="AlphaFoldDB" id="A0A0F9UUJ3"/>
<evidence type="ECO:0000256" key="1">
    <source>
        <dbReference type="SAM" id="MobiDB-lite"/>
    </source>
</evidence>
<keyword evidence="2" id="KW-0812">Transmembrane</keyword>
<reference evidence="3" key="1">
    <citation type="journal article" date="2015" name="Nature">
        <title>Complex archaea that bridge the gap between prokaryotes and eukaryotes.</title>
        <authorList>
            <person name="Spang A."/>
            <person name="Saw J.H."/>
            <person name="Jorgensen S.L."/>
            <person name="Zaremba-Niedzwiedzka K."/>
            <person name="Martijn J."/>
            <person name="Lind A.E."/>
            <person name="van Eijk R."/>
            <person name="Schleper C."/>
            <person name="Guy L."/>
            <person name="Ettema T.J."/>
        </authorList>
    </citation>
    <scope>NUCLEOTIDE SEQUENCE</scope>
</reference>